<evidence type="ECO:0000313" key="2">
    <source>
        <dbReference type="EMBL" id="KAK3271632.1"/>
    </source>
</evidence>
<feature type="non-terminal residue" evidence="2">
    <location>
        <position position="1377"/>
    </location>
</feature>
<feature type="region of interest" description="Disordered" evidence="1">
    <location>
        <begin position="353"/>
        <end position="381"/>
    </location>
</feature>
<evidence type="ECO:0000313" key="3">
    <source>
        <dbReference type="Proteomes" id="UP001190700"/>
    </source>
</evidence>
<keyword evidence="3" id="KW-1185">Reference proteome</keyword>
<feature type="non-terminal residue" evidence="2">
    <location>
        <position position="1"/>
    </location>
</feature>
<accession>A0AAE0G5C2</accession>
<comment type="caution">
    <text evidence="2">The sequence shown here is derived from an EMBL/GenBank/DDBJ whole genome shotgun (WGS) entry which is preliminary data.</text>
</comment>
<organism evidence="2 3">
    <name type="scientific">Cymbomonas tetramitiformis</name>
    <dbReference type="NCBI Taxonomy" id="36881"/>
    <lineage>
        <taxon>Eukaryota</taxon>
        <taxon>Viridiplantae</taxon>
        <taxon>Chlorophyta</taxon>
        <taxon>Pyramimonadophyceae</taxon>
        <taxon>Pyramimonadales</taxon>
        <taxon>Pyramimonadaceae</taxon>
        <taxon>Cymbomonas</taxon>
    </lineage>
</organism>
<evidence type="ECO:0000256" key="1">
    <source>
        <dbReference type="SAM" id="MobiDB-lite"/>
    </source>
</evidence>
<dbReference type="Gene3D" id="2.60.40.1080">
    <property type="match status" value="1"/>
</dbReference>
<dbReference type="EMBL" id="LGRX02009520">
    <property type="protein sequence ID" value="KAK3271632.1"/>
    <property type="molecule type" value="Genomic_DNA"/>
</dbReference>
<protein>
    <submittedName>
        <fullName evidence="2">Uncharacterized protein</fullName>
    </submittedName>
</protein>
<sequence length="1377" mass="143159">YKVYLMGNGTVIFEADTVLAAEGNATVLKPFETYNFSVFGLDPESQYGIYITADVPASDNQMHSFQLQTAYLTTTDVDLTPPLWVYTYPSVGSIEAVAARLEAGINEPGLVFYAVALASSSSAELETVPSVVDCAAGYFLCDKIAVAEGYEAVWADITGLTSESEHVACFVAEDEGGYQCGNQGGSFIANRQNATVCRSFSTLDNTPPNCTCGAGSSPTSAPAVSAVTQEGFALLVQPGEGGHAQFLVVNASIAAQVTDADVFDWLRSNELLVEPAELRAAEGASPSGALEGFAAPASGNASYDSACSPLPLAVRGLAPGTAYTVFVGVQDTALPAANWQLCAAVNVTTTALSPPPPLPPPPQPQPPPPLPPPPYSCDNRSSFTARARPVISLQTSAPGFALSPSTSPSASPDGTFSRSFGFFNSRSLGSPGRAVVTLGGSALAGGTSAIFRSSPKPVVAMAAIVQTVRVYVDRSQMYVRCQVRDAEGRVVVDKSALAIVALVSLDATGEEREVTCGNVGSDGTSTCSFELAADWFSTSSSRTATVWTEARYSGTAVVRTEDVTVALDRAAVQSTLSGAGMRMAVPQGPQWVAEQVPLSSASKAGEEFSLVITANTGGRALAGWRITVSYNAELVEYRSLTQFDQLWSTATDEGQVTIVVSSISSQASPADLKGDEVDIVRVNVRARNVAGAGLQPAPGNTSIFTDVFQLEVLDMNDDANSEFVNDEDGLVVDMRDGGTASGSLGLRSMAVAGVYGYPRTPTDLANSAPLTSSGSCSRTTCTLPLTSRSVNTRDITTVDISSQSTCTPVGAAAASVLSVSSCQATAGASHTRGASVTVQSSVTSVEYGSFSALIPLVVWYPQAVSVTPEDFTLDRIDGLHRADACGMPVYQSTPLSASCTWGGTGLPNVTGLDVTPLVTFTTSQPGVARVDEAALQGVAAGSTSVGLQASFAALQPATVQVVNGTVRVTMLEAVAVSGVDFGDWTPDNSPSIDPAEAEATAHVELLQELLKEADSASVVVYATFSDGTVADVTDEPDIEVTSLYPDSLNITQEPWGVYVPFQGTSRSGTLLRVQWSRPAECGGGMVSAGDGCATVELPAPVSATCTATQSRITRPVDAAAACPANVATTSSMTVRLTFDDGTSADYTVDPRTEYRMLLGAELVTVDKGSSSVVAQVWENSTSGTGAATVEAYFPVFGNPSLTCQVQISVVEASAVAVVNTYHFDPSQTSSTNPLLELKVVECTPSQWQQAYIKMQLTLSDGVIVDVTRHASYTSSNPAVIEVGETATSSTSCGRRPNQYLLIAASVGASDIQGTFEGLQSAAWAMTVTADEATTTALTWTTSWSTDTTFAELQGSSKTLRARATFADGTRAQRVAST</sequence>
<reference evidence="2 3" key="1">
    <citation type="journal article" date="2015" name="Genome Biol. Evol.">
        <title>Comparative Genomics of a Bacterivorous Green Alga Reveals Evolutionary Causalities and Consequences of Phago-Mixotrophic Mode of Nutrition.</title>
        <authorList>
            <person name="Burns J.A."/>
            <person name="Paasch A."/>
            <person name="Narechania A."/>
            <person name="Kim E."/>
        </authorList>
    </citation>
    <scope>NUCLEOTIDE SEQUENCE [LARGE SCALE GENOMIC DNA]</scope>
    <source>
        <strain evidence="2 3">PLY_AMNH</strain>
    </source>
</reference>
<proteinExistence type="predicted"/>
<feature type="compositionally biased region" description="Pro residues" evidence="1">
    <location>
        <begin position="353"/>
        <end position="375"/>
    </location>
</feature>
<dbReference type="Gene3D" id="2.60.40.680">
    <property type="match status" value="1"/>
</dbReference>
<gene>
    <name evidence="2" type="ORF">CYMTET_20033</name>
</gene>
<dbReference type="Proteomes" id="UP001190700">
    <property type="component" value="Unassembled WGS sequence"/>
</dbReference>
<name>A0AAE0G5C2_9CHLO</name>